<proteinExistence type="predicted"/>
<organism evidence="1">
    <name type="scientific">Cacopsylla melanoneura</name>
    <dbReference type="NCBI Taxonomy" id="428564"/>
    <lineage>
        <taxon>Eukaryota</taxon>
        <taxon>Metazoa</taxon>
        <taxon>Ecdysozoa</taxon>
        <taxon>Arthropoda</taxon>
        <taxon>Hexapoda</taxon>
        <taxon>Insecta</taxon>
        <taxon>Pterygota</taxon>
        <taxon>Neoptera</taxon>
        <taxon>Paraneoptera</taxon>
        <taxon>Hemiptera</taxon>
        <taxon>Sternorrhyncha</taxon>
        <taxon>Psylloidea</taxon>
        <taxon>Psyllidae</taxon>
        <taxon>Psyllinae</taxon>
        <taxon>Cacopsylla</taxon>
    </lineage>
</organism>
<protein>
    <submittedName>
        <fullName evidence="1">Uncharacterized protein</fullName>
    </submittedName>
</protein>
<dbReference type="EMBL" id="HBUF01088449">
    <property type="protein sequence ID" value="CAG6634982.1"/>
    <property type="molecule type" value="Transcribed_RNA"/>
</dbReference>
<accession>A0A8D8VTB6</accession>
<sequence length="111" mass="13029">MCKDSLLYLIISGRANSPYTYLPNNYFRISGCTDIFQKEHSYICNILCVTFYSFDLLFFISNRMLAKQSDTDSIWNMQWCQSIQSMGIEYAFMQIICKSNYNVGRKCMSNK</sequence>
<name>A0A8D8VTB6_9HEMI</name>
<evidence type="ECO:0000313" key="1">
    <source>
        <dbReference type="EMBL" id="CAG6634982.1"/>
    </source>
</evidence>
<reference evidence="1" key="1">
    <citation type="submission" date="2021-05" db="EMBL/GenBank/DDBJ databases">
        <authorList>
            <person name="Alioto T."/>
            <person name="Alioto T."/>
            <person name="Gomez Garrido J."/>
        </authorList>
    </citation>
    <scope>NUCLEOTIDE SEQUENCE</scope>
</reference>
<dbReference type="AlphaFoldDB" id="A0A8D8VTB6"/>